<feature type="disulfide bond" evidence="11">
    <location>
        <begin position="391"/>
        <end position="400"/>
    </location>
</feature>
<dbReference type="PRINTS" id="PR00010">
    <property type="entry name" value="EGFBLOOD"/>
</dbReference>
<dbReference type="FunFam" id="2.10.25.10:FF:000143">
    <property type="entry name" value="Protein crumbs 1"/>
    <property type="match status" value="1"/>
</dbReference>
<dbReference type="SMART" id="SM00181">
    <property type="entry name" value="EGF"/>
    <property type="match status" value="7"/>
</dbReference>
<dbReference type="EMBL" id="JASPKY010000003">
    <property type="protein sequence ID" value="KAK9758673.1"/>
    <property type="molecule type" value="Genomic_DNA"/>
</dbReference>
<proteinExistence type="predicted"/>
<evidence type="ECO:0000256" key="5">
    <source>
        <dbReference type="ARBA" id="ARBA00022729"/>
    </source>
</evidence>
<accession>A0AAW1NIR9</accession>
<sequence length="687" mass="75721">MKYHPLIFVYIIGCFAHYSIGSILFQRQNVSSISITDSVTSNDTDISFNTETTTVTLETTALPAKQPLTGTPRTIPVTSASATVTAEESRSENLILHRIPTQLEEKLAALSCDLPLLPSESRLWNGNETHELLLPITIYPDCTNSKEPVESPSTISETPTECPPPIVRWEGEVEIQSGDILLVRIDDAQLIHQPTVSNESDIDQNTERSLHESTTAVYQVTRTGHDNCDITEGVLLDINPLKVDNRKVVTLYDKDLTEGINLLIVVSELWKNQCIRLKVVVKSDNCGENEDCSGKGLCYSNISMEGYECQCCPGFVGPHCEEQDACYPSPCENNGICVDISQGHEGSTFQCLCPYGYTGKTCSEETDPCTSMPCQNGASCTGNVTQFKCDCPHGFSGQLCQHNLNECDSSPCIHGICVDQEDGYKCFCQPGFTGTHCQYEYNECESSPCLNGGTCTDRIGSYSCTCGRGFTGKRCHIKVDLCEPNPCTEPRYCLDRGNNYSCECPKGYSGVDCLTPLRAACSTNPCTNGGTCWSSIDSFYCACRPGYTGKTCEDEFVVETITNVDPINKENELGLQMPISIHLDHLHNVYIAAGTLACAFVIVALIVTVCHCRVNKTYKRFLWINYPFWGCKSRRAPEPSTSINSEWFTGKDKAPMATPSRNLPSLDTTDMYYTLDFSDSQNSPLIQ</sequence>
<dbReference type="InterPro" id="IPR013032">
    <property type="entry name" value="EGF-like_CS"/>
</dbReference>
<keyword evidence="10" id="KW-0325">Glycoprotein</keyword>
<feature type="domain" description="EGF-like" evidence="13">
    <location>
        <begin position="440"/>
        <end position="476"/>
    </location>
</feature>
<evidence type="ECO:0000256" key="3">
    <source>
        <dbReference type="ARBA" id="ARBA00022536"/>
    </source>
</evidence>
<comment type="subcellular location">
    <subcellularLocation>
        <location evidence="1">Membrane</location>
        <topology evidence="1">Single-pass type I membrane protein</topology>
    </subcellularLocation>
</comment>
<feature type="domain" description="EGF-like" evidence="13">
    <location>
        <begin position="282"/>
        <end position="321"/>
    </location>
</feature>
<dbReference type="InterPro" id="IPR009030">
    <property type="entry name" value="Growth_fac_rcpt_cys_sf"/>
</dbReference>
<gene>
    <name evidence="14" type="ORF">QE152_g482</name>
</gene>
<feature type="disulfide bond" evidence="11">
    <location>
        <begin position="353"/>
        <end position="362"/>
    </location>
</feature>
<dbReference type="Pfam" id="PF12661">
    <property type="entry name" value="hEGF"/>
    <property type="match status" value="1"/>
</dbReference>
<keyword evidence="3 11" id="KW-0245">EGF-like domain</keyword>
<dbReference type="GO" id="GO:0016020">
    <property type="term" value="C:membrane"/>
    <property type="evidence" value="ECO:0007669"/>
    <property type="project" value="UniProtKB-SubCell"/>
</dbReference>
<evidence type="ECO:0000256" key="9">
    <source>
        <dbReference type="ARBA" id="ARBA00023157"/>
    </source>
</evidence>
<dbReference type="PROSITE" id="PS01186">
    <property type="entry name" value="EGF_2"/>
    <property type="match status" value="7"/>
</dbReference>
<evidence type="ECO:0000256" key="10">
    <source>
        <dbReference type="ARBA" id="ARBA00023180"/>
    </source>
</evidence>
<dbReference type="FunFam" id="2.10.25.10:FF:000066">
    <property type="entry name" value="FAT atypical cadherin 4"/>
    <property type="match status" value="1"/>
</dbReference>
<dbReference type="InterPro" id="IPR000152">
    <property type="entry name" value="EGF-type_Asp/Asn_hydroxyl_site"/>
</dbReference>
<dbReference type="InterPro" id="IPR000742">
    <property type="entry name" value="EGF"/>
</dbReference>
<evidence type="ECO:0000256" key="12">
    <source>
        <dbReference type="SAM" id="Phobius"/>
    </source>
</evidence>
<protein>
    <submittedName>
        <fullName evidence="14">EGF-like domain</fullName>
    </submittedName>
</protein>
<dbReference type="CDD" id="cd00054">
    <property type="entry name" value="EGF_CA"/>
    <property type="match status" value="6"/>
</dbReference>
<feature type="transmembrane region" description="Helical" evidence="12">
    <location>
        <begin position="7"/>
        <end position="25"/>
    </location>
</feature>
<feature type="disulfide bond" evidence="11">
    <location>
        <begin position="407"/>
        <end position="417"/>
    </location>
</feature>
<evidence type="ECO:0000256" key="6">
    <source>
        <dbReference type="ARBA" id="ARBA00022737"/>
    </source>
</evidence>
<name>A0AAW1NIR9_POPJA</name>
<keyword evidence="7" id="KW-0914">Notch signaling pathway</keyword>
<feature type="domain" description="EGF-like" evidence="13">
    <location>
        <begin position="322"/>
        <end position="363"/>
    </location>
</feature>
<keyword evidence="8 12" id="KW-1133">Transmembrane helix</keyword>
<dbReference type="SMART" id="SM00179">
    <property type="entry name" value="EGF_CA"/>
    <property type="match status" value="6"/>
</dbReference>
<evidence type="ECO:0000256" key="2">
    <source>
        <dbReference type="ARBA" id="ARBA00022473"/>
    </source>
</evidence>
<keyword evidence="9 11" id="KW-1015">Disulfide bond</keyword>
<feature type="disulfide bond" evidence="11">
    <location>
        <begin position="428"/>
        <end position="437"/>
    </location>
</feature>
<dbReference type="PANTHER" id="PTHR12916:SF4">
    <property type="entry name" value="UNINFLATABLE, ISOFORM C"/>
    <property type="match status" value="1"/>
</dbReference>
<evidence type="ECO:0000259" key="13">
    <source>
        <dbReference type="PROSITE" id="PS50026"/>
    </source>
</evidence>
<comment type="caution">
    <text evidence="14">The sequence shown here is derived from an EMBL/GenBank/DDBJ whole genome shotgun (WGS) entry which is preliminary data.</text>
</comment>
<feature type="disulfide bond" evidence="11">
    <location>
        <begin position="504"/>
        <end position="513"/>
    </location>
</feature>
<feature type="domain" description="EGF-like" evidence="13">
    <location>
        <begin position="365"/>
        <end position="401"/>
    </location>
</feature>
<evidence type="ECO:0000313" key="14">
    <source>
        <dbReference type="EMBL" id="KAK9758673.1"/>
    </source>
</evidence>
<reference evidence="14 15" key="1">
    <citation type="journal article" date="2024" name="BMC Genomics">
        <title>De novo assembly and annotation of Popillia japonica's genome with initial clues to its potential as an invasive pest.</title>
        <authorList>
            <person name="Cucini C."/>
            <person name="Boschi S."/>
            <person name="Funari R."/>
            <person name="Cardaioli E."/>
            <person name="Iannotti N."/>
            <person name="Marturano G."/>
            <person name="Paoli F."/>
            <person name="Bruttini M."/>
            <person name="Carapelli A."/>
            <person name="Frati F."/>
            <person name="Nardi F."/>
        </authorList>
    </citation>
    <scope>NUCLEOTIDE SEQUENCE [LARGE SCALE GENOMIC DNA]</scope>
    <source>
        <strain evidence="14">DMR45628</strain>
    </source>
</reference>
<dbReference type="GO" id="GO:0007219">
    <property type="term" value="P:Notch signaling pathway"/>
    <property type="evidence" value="ECO:0007669"/>
    <property type="project" value="UniProtKB-KW"/>
</dbReference>
<feature type="domain" description="EGF-like" evidence="13">
    <location>
        <begin position="403"/>
        <end position="438"/>
    </location>
</feature>
<evidence type="ECO:0000256" key="8">
    <source>
        <dbReference type="ARBA" id="ARBA00022989"/>
    </source>
</evidence>
<feature type="domain" description="EGF-like" evidence="13">
    <location>
        <begin position="517"/>
        <end position="553"/>
    </location>
</feature>
<evidence type="ECO:0000256" key="7">
    <source>
        <dbReference type="ARBA" id="ARBA00022976"/>
    </source>
</evidence>
<dbReference type="GO" id="GO:0005509">
    <property type="term" value="F:calcium ion binding"/>
    <property type="evidence" value="ECO:0007669"/>
    <property type="project" value="InterPro"/>
</dbReference>
<keyword evidence="4 12" id="KW-0812">Transmembrane</keyword>
<dbReference type="SUPFAM" id="SSF57196">
    <property type="entry name" value="EGF/Laminin"/>
    <property type="match status" value="4"/>
</dbReference>
<feature type="disulfide bond" evidence="11">
    <location>
        <begin position="311"/>
        <end position="320"/>
    </location>
</feature>
<dbReference type="PROSITE" id="PS50026">
    <property type="entry name" value="EGF_3"/>
    <property type="match status" value="7"/>
</dbReference>
<evidence type="ECO:0000256" key="1">
    <source>
        <dbReference type="ARBA" id="ARBA00004479"/>
    </source>
</evidence>
<keyword evidence="15" id="KW-1185">Reference proteome</keyword>
<dbReference type="Pfam" id="PF00008">
    <property type="entry name" value="EGF"/>
    <property type="match status" value="5"/>
</dbReference>
<dbReference type="InterPro" id="IPR018097">
    <property type="entry name" value="EGF_Ca-bd_CS"/>
</dbReference>
<keyword evidence="6" id="KW-0677">Repeat</keyword>
<dbReference type="FunFam" id="2.10.25.10:FF:000404">
    <property type="entry name" value="Weary, isoform B"/>
    <property type="match status" value="1"/>
</dbReference>
<organism evidence="14 15">
    <name type="scientific">Popillia japonica</name>
    <name type="common">Japanese beetle</name>
    <dbReference type="NCBI Taxonomy" id="7064"/>
    <lineage>
        <taxon>Eukaryota</taxon>
        <taxon>Metazoa</taxon>
        <taxon>Ecdysozoa</taxon>
        <taxon>Arthropoda</taxon>
        <taxon>Hexapoda</taxon>
        <taxon>Insecta</taxon>
        <taxon>Pterygota</taxon>
        <taxon>Neoptera</taxon>
        <taxon>Endopterygota</taxon>
        <taxon>Coleoptera</taxon>
        <taxon>Polyphaga</taxon>
        <taxon>Scarabaeiformia</taxon>
        <taxon>Scarabaeidae</taxon>
        <taxon>Rutelinae</taxon>
        <taxon>Popillia</taxon>
    </lineage>
</organism>
<dbReference type="PANTHER" id="PTHR12916">
    <property type="entry name" value="CYTOCHROME C OXIDASE POLYPEPTIDE VIC-2"/>
    <property type="match status" value="1"/>
</dbReference>
<dbReference type="Gene3D" id="2.10.25.10">
    <property type="entry name" value="Laminin"/>
    <property type="match status" value="6"/>
</dbReference>
<evidence type="ECO:0000313" key="15">
    <source>
        <dbReference type="Proteomes" id="UP001458880"/>
    </source>
</evidence>
<feature type="transmembrane region" description="Helical" evidence="12">
    <location>
        <begin position="589"/>
        <end position="610"/>
    </location>
</feature>
<dbReference type="FunFam" id="2.10.25.10:FF:000494">
    <property type="entry name" value="Weary, isoform B"/>
    <property type="match status" value="1"/>
</dbReference>
<dbReference type="PROSITE" id="PS00022">
    <property type="entry name" value="EGF_1"/>
    <property type="match status" value="7"/>
</dbReference>
<dbReference type="AlphaFoldDB" id="A0AAW1NIR9"/>
<feature type="disulfide bond" evidence="11">
    <location>
        <begin position="543"/>
        <end position="552"/>
    </location>
</feature>
<evidence type="ECO:0000256" key="11">
    <source>
        <dbReference type="PROSITE-ProRule" id="PRU00076"/>
    </source>
</evidence>
<feature type="disulfide bond" evidence="11">
    <location>
        <begin position="292"/>
        <end position="309"/>
    </location>
</feature>
<evidence type="ECO:0000256" key="4">
    <source>
        <dbReference type="ARBA" id="ARBA00022692"/>
    </source>
</evidence>
<dbReference type="Proteomes" id="UP001458880">
    <property type="component" value="Unassembled WGS sequence"/>
</dbReference>
<dbReference type="PROSITE" id="PS01187">
    <property type="entry name" value="EGF_CA"/>
    <property type="match status" value="1"/>
</dbReference>
<feature type="disulfide bond" evidence="11">
    <location>
        <begin position="466"/>
        <end position="475"/>
    </location>
</feature>
<dbReference type="FunFam" id="2.10.25.10:FF:000095">
    <property type="entry name" value="Notch, isoform B"/>
    <property type="match status" value="1"/>
</dbReference>
<dbReference type="PROSITE" id="PS00010">
    <property type="entry name" value="ASX_HYDROXYL"/>
    <property type="match status" value="3"/>
</dbReference>
<feature type="domain" description="EGF-like" evidence="13">
    <location>
        <begin position="478"/>
        <end position="514"/>
    </location>
</feature>
<keyword evidence="12" id="KW-0472">Membrane</keyword>
<keyword evidence="2" id="KW-0217">Developmental protein</keyword>
<keyword evidence="5" id="KW-0732">Signal</keyword>
<dbReference type="InterPro" id="IPR001881">
    <property type="entry name" value="EGF-like_Ca-bd_dom"/>
</dbReference>
<comment type="caution">
    <text evidence="11">Lacks conserved residue(s) required for the propagation of feature annotation.</text>
</comment>
<dbReference type="SUPFAM" id="SSF57184">
    <property type="entry name" value="Growth factor receptor domain"/>
    <property type="match status" value="1"/>
</dbReference>